<comment type="caution">
    <text evidence="1">The sequence shown here is derived from an EMBL/GenBank/DDBJ whole genome shotgun (WGS) entry which is preliminary data.</text>
</comment>
<name>A0ACC6QBI1_9ACTN</name>
<keyword evidence="2" id="KW-1185">Reference proteome</keyword>
<protein>
    <submittedName>
        <fullName evidence="1">Uncharacterized protein</fullName>
    </submittedName>
</protein>
<sequence length="145" mass="16438">MTIARHLATIDLLRSRPFPSESVRSDVGISAPGYHTAELSMSEEFWEDRSDMEIVGEQYEAEREALSVLLGQRWGQPQVFSMGSVLARSVEGEERIPEPWDMLSASVPDVHLWRVDDQWVVLGVSKWDTELPYQLLAVVTEIDPP</sequence>
<evidence type="ECO:0000313" key="1">
    <source>
        <dbReference type="EMBL" id="MEJ8655797.1"/>
    </source>
</evidence>
<dbReference type="Proteomes" id="UP001375539">
    <property type="component" value="Unassembled WGS sequence"/>
</dbReference>
<reference evidence="1" key="1">
    <citation type="submission" date="2024-03" db="EMBL/GenBank/DDBJ databases">
        <title>Novel Streptomyces species of biotechnological and ecological value are a feature of Machair soil.</title>
        <authorList>
            <person name="Prole J.R."/>
            <person name="Goodfellow M."/>
            <person name="Allenby N."/>
            <person name="Ward A.C."/>
        </authorList>
    </citation>
    <scope>NUCLEOTIDE SEQUENCE</scope>
    <source>
        <strain evidence="1">MS1.AVA.4</strain>
    </source>
</reference>
<dbReference type="EMBL" id="JBBKAI010000002">
    <property type="protein sequence ID" value="MEJ8655797.1"/>
    <property type="molecule type" value="Genomic_DNA"/>
</dbReference>
<proteinExistence type="predicted"/>
<evidence type="ECO:0000313" key="2">
    <source>
        <dbReference type="Proteomes" id="UP001375539"/>
    </source>
</evidence>
<organism evidence="1 2">
    <name type="scientific">Streptomyces pratisoli</name>
    <dbReference type="NCBI Taxonomy" id="3139917"/>
    <lineage>
        <taxon>Bacteria</taxon>
        <taxon>Bacillati</taxon>
        <taxon>Actinomycetota</taxon>
        <taxon>Actinomycetes</taxon>
        <taxon>Kitasatosporales</taxon>
        <taxon>Streptomycetaceae</taxon>
        <taxon>Streptomyces</taxon>
    </lineage>
</organism>
<gene>
    <name evidence="1" type="ORF">WKI58_04505</name>
</gene>
<accession>A0ACC6QBI1</accession>